<dbReference type="Proteomes" id="UP000707071">
    <property type="component" value="Unassembled WGS sequence"/>
</dbReference>
<evidence type="ECO:0000313" key="2">
    <source>
        <dbReference type="Proteomes" id="UP000707071"/>
    </source>
</evidence>
<sequence>MTSDEPLWDISTYETTKDETTKGMSGKIIWKIAREAVVQREITMGVVADLGGSLDALDRNAIALIESHHELAKERAAWRNDDRQQKDAIRKL</sequence>
<dbReference type="EMBL" id="SRRH01000134">
    <property type="protein sequence ID" value="KAG6298172.1"/>
    <property type="molecule type" value="Genomic_DNA"/>
</dbReference>
<organism evidence="1 2">
    <name type="scientific">Claviceps aff. purpurea</name>
    <dbReference type="NCBI Taxonomy" id="1967640"/>
    <lineage>
        <taxon>Eukaryota</taxon>
        <taxon>Fungi</taxon>
        <taxon>Dikarya</taxon>
        <taxon>Ascomycota</taxon>
        <taxon>Pezizomycotina</taxon>
        <taxon>Sordariomycetes</taxon>
        <taxon>Hypocreomycetidae</taxon>
        <taxon>Hypocreales</taxon>
        <taxon>Clavicipitaceae</taxon>
        <taxon>Claviceps</taxon>
    </lineage>
</organism>
<evidence type="ECO:0000313" key="1">
    <source>
        <dbReference type="EMBL" id="KAG6298172.1"/>
    </source>
</evidence>
<keyword evidence="2" id="KW-1185">Reference proteome</keyword>
<name>A0A9P7QHQ9_9HYPO</name>
<reference evidence="1 2" key="1">
    <citation type="journal article" date="2020" name="bioRxiv">
        <title>Whole genome comparisons of ergot fungi reveals the divergence and evolution of species within the genus Claviceps are the result of varying mechanisms driving genome evolution and host range expansion.</title>
        <authorList>
            <person name="Wyka S.A."/>
            <person name="Mondo S.J."/>
            <person name="Liu M."/>
            <person name="Dettman J."/>
            <person name="Nalam V."/>
            <person name="Broders K.D."/>
        </authorList>
    </citation>
    <scope>NUCLEOTIDE SEQUENCE [LARGE SCALE GENOMIC DNA]</scope>
    <source>
        <strain evidence="1 2">Clav52</strain>
    </source>
</reference>
<protein>
    <submittedName>
        <fullName evidence="1">Uncharacterized protein</fullName>
    </submittedName>
</protein>
<gene>
    <name evidence="1" type="ORF">E4U09_001028</name>
</gene>
<accession>A0A9P7QHQ9</accession>
<proteinExistence type="predicted"/>
<comment type="caution">
    <text evidence="1">The sequence shown here is derived from an EMBL/GenBank/DDBJ whole genome shotgun (WGS) entry which is preliminary data.</text>
</comment>
<dbReference type="AlphaFoldDB" id="A0A9P7QHQ9"/>